<dbReference type="EMBL" id="SRZC01000015">
    <property type="protein sequence ID" value="TGX81561.1"/>
    <property type="molecule type" value="Genomic_DNA"/>
</dbReference>
<gene>
    <name evidence="1" type="ORF">E5358_09700</name>
</gene>
<reference evidence="1" key="1">
    <citation type="submission" date="2019-04" db="EMBL/GenBank/DDBJ databases">
        <title>Microbes associate with the intestines of laboratory mice.</title>
        <authorList>
            <person name="Navarre W."/>
            <person name="Wong E."/>
            <person name="Huang K."/>
            <person name="Tropini C."/>
            <person name="Ng K."/>
            <person name="Yu B."/>
        </authorList>
    </citation>
    <scope>NUCLEOTIDE SEQUENCE</scope>
    <source>
        <strain evidence="1">NM73_A23</strain>
    </source>
</reference>
<accession>A0AC61QP18</accession>
<comment type="caution">
    <text evidence="1">The sequence shown here is derived from an EMBL/GenBank/DDBJ whole genome shotgun (WGS) entry which is preliminary data.</text>
</comment>
<protein>
    <submittedName>
        <fullName evidence="1">AAA family ATPase</fullName>
    </submittedName>
</protein>
<organism evidence="1 2">
    <name type="scientific">Palleniella muris</name>
    <dbReference type="NCBI Taxonomy" id="3038145"/>
    <lineage>
        <taxon>Bacteria</taxon>
        <taxon>Pseudomonadati</taxon>
        <taxon>Bacteroidota</taxon>
        <taxon>Bacteroidia</taxon>
        <taxon>Bacteroidales</taxon>
        <taxon>Prevotellaceae</taxon>
        <taxon>Palleniella</taxon>
    </lineage>
</organism>
<sequence length="367" mass="42349">MNNIKRIVLTGGPCAGKTTALVRIREHFSNLGYKVFTVPEVPTMITQTGWNYLTDNKKFYYEGELVILQMQLALEDSVQRMAETVAPDKPCVIICDRGTMDISTYISPEIWKDICGKVGHTTAELLNRYDAVLHLVTAADGAEEFYTIETNANRYEQANEEGLKIARMLDHKVFDAWFTHPHVRVIDNSSDFDLKLNRVLTEISQVLELPLPVKEERKYIVELAGELPECIESEIVQTYLVADPGREVRLRRRWQDGQAINIHTTTKMISPKEKIVTERQVSNSLYESLLQQADPYRATIRKQRHSFIWCGQYFELDTYLEPVSDLMILETKEKTCHEEVKFPPFLKVVEDITGNTKYYNYNLALKK</sequence>
<evidence type="ECO:0000313" key="2">
    <source>
        <dbReference type="Proteomes" id="UP000308886"/>
    </source>
</evidence>
<name>A0AC61QP18_9BACT</name>
<keyword evidence="2" id="KW-1185">Reference proteome</keyword>
<dbReference type="Proteomes" id="UP000308886">
    <property type="component" value="Unassembled WGS sequence"/>
</dbReference>
<proteinExistence type="predicted"/>
<evidence type="ECO:0000313" key="1">
    <source>
        <dbReference type="EMBL" id="TGX81561.1"/>
    </source>
</evidence>